<name>A0ABN2Z741_9ACTN</name>
<protein>
    <submittedName>
        <fullName evidence="2">Uncharacterized protein</fullName>
    </submittedName>
</protein>
<gene>
    <name evidence="2" type="ORF">GCM10009844_05150</name>
</gene>
<comment type="caution">
    <text evidence="2">The sequence shown here is derived from an EMBL/GenBank/DDBJ whole genome shotgun (WGS) entry which is preliminary data.</text>
</comment>
<proteinExistence type="predicted"/>
<organism evidence="2 3">
    <name type="scientific">Nocardioides koreensis</name>
    <dbReference type="NCBI Taxonomy" id="433651"/>
    <lineage>
        <taxon>Bacteria</taxon>
        <taxon>Bacillati</taxon>
        <taxon>Actinomycetota</taxon>
        <taxon>Actinomycetes</taxon>
        <taxon>Propionibacteriales</taxon>
        <taxon>Nocardioidaceae</taxon>
        <taxon>Nocardioides</taxon>
    </lineage>
</organism>
<dbReference type="Proteomes" id="UP001501771">
    <property type="component" value="Unassembled WGS sequence"/>
</dbReference>
<evidence type="ECO:0000256" key="1">
    <source>
        <dbReference type="SAM" id="MobiDB-lite"/>
    </source>
</evidence>
<accession>A0ABN2Z741</accession>
<keyword evidence="3" id="KW-1185">Reference proteome</keyword>
<evidence type="ECO:0000313" key="3">
    <source>
        <dbReference type="Proteomes" id="UP001501771"/>
    </source>
</evidence>
<evidence type="ECO:0000313" key="2">
    <source>
        <dbReference type="EMBL" id="GAA2137764.1"/>
    </source>
</evidence>
<sequence>MAPLDQEGAPTTQESGRLGKPGEEVMSGDSHRDDRGPPRPGGDQPSEDELLDAVVKVSRAHWLITATLSWLPEKVRRHAEDATELLEQVIRDLRRQAFRRRRP</sequence>
<dbReference type="EMBL" id="BAAAQR010000001">
    <property type="protein sequence ID" value="GAA2137764.1"/>
    <property type="molecule type" value="Genomic_DNA"/>
</dbReference>
<reference evidence="2 3" key="1">
    <citation type="journal article" date="2019" name="Int. J. Syst. Evol. Microbiol.">
        <title>The Global Catalogue of Microorganisms (GCM) 10K type strain sequencing project: providing services to taxonomists for standard genome sequencing and annotation.</title>
        <authorList>
            <consortium name="The Broad Institute Genomics Platform"/>
            <consortium name="The Broad Institute Genome Sequencing Center for Infectious Disease"/>
            <person name="Wu L."/>
            <person name="Ma J."/>
        </authorList>
    </citation>
    <scope>NUCLEOTIDE SEQUENCE [LARGE SCALE GENOMIC DNA]</scope>
    <source>
        <strain evidence="2 3">JCM 16022</strain>
    </source>
</reference>
<feature type="region of interest" description="Disordered" evidence="1">
    <location>
        <begin position="1"/>
        <end position="51"/>
    </location>
</feature>